<dbReference type="InterPro" id="IPR039375">
    <property type="entry name" value="NodN-like"/>
</dbReference>
<dbReference type="PANTHER" id="PTHR42993:SF1">
    <property type="entry name" value="MAOC-LIKE DEHYDRATASE DOMAIN-CONTAINING PROTEIN"/>
    <property type="match status" value="1"/>
</dbReference>
<keyword evidence="4" id="KW-1185">Reference proteome</keyword>
<dbReference type="SUPFAM" id="SSF54637">
    <property type="entry name" value="Thioesterase/thiol ester dehydrase-isomerase"/>
    <property type="match status" value="1"/>
</dbReference>
<proteinExistence type="inferred from homology"/>
<accession>A0A1G6XFG9</accession>
<evidence type="ECO:0000259" key="2">
    <source>
        <dbReference type="Pfam" id="PF01575"/>
    </source>
</evidence>
<evidence type="ECO:0000313" key="3">
    <source>
        <dbReference type="EMBL" id="SDD76077.1"/>
    </source>
</evidence>
<dbReference type="CDD" id="cd03450">
    <property type="entry name" value="NodN"/>
    <property type="match status" value="1"/>
</dbReference>
<dbReference type="EMBL" id="FNAB01000006">
    <property type="protein sequence ID" value="SDD76077.1"/>
    <property type="molecule type" value="Genomic_DNA"/>
</dbReference>
<reference evidence="3 4" key="1">
    <citation type="submission" date="2016-10" db="EMBL/GenBank/DDBJ databases">
        <authorList>
            <person name="de Groot N.N."/>
        </authorList>
    </citation>
    <scope>NUCLEOTIDE SEQUENCE [LARGE SCALE GENOMIC DNA]</scope>
    <source>
        <strain evidence="3 4">JCM 11308</strain>
    </source>
</reference>
<dbReference type="Pfam" id="PF01575">
    <property type="entry name" value="MaoC_dehydratas"/>
    <property type="match status" value="1"/>
</dbReference>
<gene>
    <name evidence="3" type="ORF">SAMN05444580_106176</name>
</gene>
<dbReference type="InterPro" id="IPR002539">
    <property type="entry name" value="MaoC-like_dom"/>
</dbReference>
<evidence type="ECO:0000313" key="4">
    <source>
        <dbReference type="Proteomes" id="UP000199417"/>
    </source>
</evidence>
<organism evidence="3 4">
    <name type="scientific">Rhodococcus tukisamuensis</name>
    <dbReference type="NCBI Taxonomy" id="168276"/>
    <lineage>
        <taxon>Bacteria</taxon>
        <taxon>Bacillati</taxon>
        <taxon>Actinomycetota</taxon>
        <taxon>Actinomycetes</taxon>
        <taxon>Mycobacteriales</taxon>
        <taxon>Nocardiaceae</taxon>
        <taxon>Rhodococcus</taxon>
    </lineage>
</organism>
<feature type="domain" description="MaoC-like" evidence="2">
    <location>
        <begin position="9"/>
        <end position="112"/>
    </location>
</feature>
<sequence length="163" mass="17326">MCDLADLEGQVLAGSSRVLISQQRIDTFADATNDHQWIHVDPVRAAQGPFGTTIAHGYLTLSLAVELFWGILEVTDSVQVINYGLNKVRFPAPVPVDSEVGATATVLSVDPVPGGHQLTVKLTFDVAGIDRPVCVCEMILRYFGDSPDSTTNGTNETNGGGNA</sequence>
<dbReference type="PANTHER" id="PTHR42993">
    <property type="entry name" value="MAOC-LIKE DEHYDRATASE DOMAIN-CONTAINING PROTEIN"/>
    <property type="match status" value="1"/>
</dbReference>
<dbReference type="STRING" id="168276.SAMN05444580_106176"/>
<dbReference type="AlphaFoldDB" id="A0A1G6XFG9"/>
<evidence type="ECO:0000256" key="1">
    <source>
        <dbReference type="ARBA" id="ARBA00005254"/>
    </source>
</evidence>
<dbReference type="Proteomes" id="UP000199417">
    <property type="component" value="Unassembled WGS sequence"/>
</dbReference>
<dbReference type="Gene3D" id="3.10.129.10">
    <property type="entry name" value="Hotdog Thioesterase"/>
    <property type="match status" value="1"/>
</dbReference>
<name>A0A1G6XFG9_9NOCA</name>
<protein>
    <submittedName>
        <fullName evidence="3">Acyl dehydratase</fullName>
    </submittedName>
</protein>
<comment type="similarity">
    <text evidence="1">Belongs to the enoyl-CoA hydratase/isomerase family.</text>
</comment>
<dbReference type="InterPro" id="IPR029069">
    <property type="entry name" value="HotDog_dom_sf"/>
</dbReference>